<dbReference type="FunFam" id="3.40.50.720:FF:000003">
    <property type="entry name" value="S-(hydroxymethyl)glutathione dehydrogenase"/>
    <property type="match status" value="1"/>
</dbReference>
<dbReference type="PANTHER" id="PTHR43880:SF10">
    <property type="entry name" value="ALCOHOL DEHYDROGENASE-LIKE 2"/>
    <property type="match status" value="1"/>
</dbReference>
<evidence type="ECO:0000256" key="4">
    <source>
        <dbReference type="ARBA" id="ARBA00022833"/>
    </source>
</evidence>
<dbReference type="SUPFAM" id="SSF51735">
    <property type="entry name" value="NAD(P)-binding Rossmann-fold domains"/>
    <property type="match status" value="1"/>
</dbReference>
<evidence type="ECO:0000256" key="2">
    <source>
        <dbReference type="ARBA" id="ARBA00011738"/>
    </source>
</evidence>
<dbReference type="InterPro" id="IPR013149">
    <property type="entry name" value="ADH-like_C"/>
</dbReference>
<dbReference type="InterPro" id="IPR036291">
    <property type="entry name" value="NAD(P)-bd_dom_sf"/>
</dbReference>
<dbReference type="Gene3D" id="3.40.50.720">
    <property type="entry name" value="NAD(P)-binding Rossmann-like Domain"/>
    <property type="match status" value="1"/>
</dbReference>
<dbReference type="InParanoid" id="A0A2P5D9S8"/>
<comment type="cofactor">
    <cofactor evidence="1">
        <name>Zn(2+)</name>
        <dbReference type="ChEBI" id="CHEBI:29105"/>
    </cofactor>
</comment>
<evidence type="ECO:0000256" key="1">
    <source>
        <dbReference type="ARBA" id="ARBA00001947"/>
    </source>
</evidence>
<organism evidence="6 7">
    <name type="scientific">Trema orientale</name>
    <name type="common">Charcoal tree</name>
    <name type="synonym">Celtis orientalis</name>
    <dbReference type="NCBI Taxonomy" id="63057"/>
    <lineage>
        <taxon>Eukaryota</taxon>
        <taxon>Viridiplantae</taxon>
        <taxon>Streptophyta</taxon>
        <taxon>Embryophyta</taxon>
        <taxon>Tracheophyta</taxon>
        <taxon>Spermatophyta</taxon>
        <taxon>Magnoliopsida</taxon>
        <taxon>eudicotyledons</taxon>
        <taxon>Gunneridae</taxon>
        <taxon>Pentapetalae</taxon>
        <taxon>rosids</taxon>
        <taxon>fabids</taxon>
        <taxon>Rosales</taxon>
        <taxon>Cannabaceae</taxon>
        <taxon>Trema</taxon>
    </lineage>
</organism>
<evidence type="ECO:0000259" key="5">
    <source>
        <dbReference type="Pfam" id="PF00107"/>
    </source>
</evidence>
<feature type="domain" description="Alcohol dehydrogenase-like C-terminal" evidence="5">
    <location>
        <begin position="58"/>
        <end position="172"/>
    </location>
</feature>
<evidence type="ECO:0000256" key="3">
    <source>
        <dbReference type="ARBA" id="ARBA00022723"/>
    </source>
</evidence>
<gene>
    <name evidence="6" type="ORF">TorRG33x02_257920</name>
</gene>
<dbReference type="AlphaFoldDB" id="A0A2P5D9S8"/>
<keyword evidence="4" id="KW-0862">Zinc</keyword>
<evidence type="ECO:0000313" key="7">
    <source>
        <dbReference type="Proteomes" id="UP000237000"/>
    </source>
</evidence>
<dbReference type="GO" id="GO:0046294">
    <property type="term" value="P:formaldehyde catabolic process"/>
    <property type="evidence" value="ECO:0007669"/>
    <property type="project" value="TreeGrafter"/>
</dbReference>
<dbReference type="Pfam" id="PF00107">
    <property type="entry name" value="ADH_zinc_N"/>
    <property type="match status" value="1"/>
</dbReference>
<dbReference type="Proteomes" id="UP000237000">
    <property type="component" value="Unassembled WGS sequence"/>
</dbReference>
<comment type="caution">
    <text evidence="6">The sequence shown here is derived from an EMBL/GenBank/DDBJ whole genome shotgun (WGS) entry which is preliminary data.</text>
</comment>
<name>A0A2P5D9S8_TREOI</name>
<dbReference type="STRING" id="63057.A0A2P5D9S8"/>
<sequence length="227" mass="24758">MRVDTGFQSIICKKESSKITPDLTSVEKVKSDGSDIGKTVDHIQLESKLFNYGRTPVAEGARLRGASKIIGVDLNPNKSEIGKKFGITDFVNPAATGGRPVSEVINDLTDGGADYCFECIGLASLMQDAFSSCREGWGKTVILGVEMHGSPLNVSSYEILKGKTVTGSMFGGIKPKIDIPLFARKYLDKELNLEGFITHQVKFKDINTAFSLLLEGKSLRCIIWMDD</sequence>
<keyword evidence="3" id="KW-0479">Metal-binding</keyword>
<dbReference type="SUPFAM" id="SSF50129">
    <property type="entry name" value="GroES-like"/>
    <property type="match status" value="1"/>
</dbReference>
<dbReference type="InterPro" id="IPR011032">
    <property type="entry name" value="GroES-like_sf"/>
</dbReference>
<keyword evidence="7" id="KW-1185">Reference proteome</keyword>
<dbReference type="GO" id="GO:0005829">
    <property type="term" value="C:cytosol"/>
    <property type="evidence" value="ECO:0007669"/>
    <property type="project" value="TreeGrafter"/>
</dbReference>
<evidence type="ECO:0000313" key="6">
    <source>
        <dbReference type="EMBL" id="PON70038.1"/>
    </source>
</evidence>
<dbReference type="GO" id="GO:0008270">
    <property type="term" value="F:zinc ion binding"/>
    <property type="evidence" value="ECO:0007669"/>
    <property type="project" value="TreeGrafter"/>
</dbReference>
<comment type="subunit">
    <text evidence="2">Homodimer.</text>
</comment>
<proteinExistence type="predicted"/>
<accession>A0A2P5D9S8</accession>
<dbReference type="EMBL" id="JXTC01000285">
    <property type="protein sequence ID" value="PON70038.1"/>
    <property type="molecule type" value="Genomic_DNA"/>
</dbReference>
<reference evidence="7" key="1">
    <citation type="submission" date="2016-06" db="EMBL/GenBank/DDBJ databases">
        <title>Parallel loss of symbiosis genes in relatives of nitrogen-fixing non-legume Parasponia.</title>
        <authorList>
            <person name="Van Velzen R."/>
            <person name="Holmer R."/>
            <person name="Bu F."/>
            <person name="Rutten L."/>
            <person name="Van Zeijl A."/>
            <person name="Liu W."/>
            <person name="Santuari L."/>
            <person name="Cao Q."/>
            <person name="Sharma T."/>
            <person name="Shen D."/>
            <person name="Roswanjaya Y."/>
            <person name="Wardhani T."/>
            <person name="Kalhor M.S."/>
            <person name="Jansen J."/>
            <person name="Van den Hoogen J."/>
            <person name="Gungor B."/>
            <person name="Hartog M."/>
            <person name="Hontelez J."/>
            <person name="Verver J."/>
            <person name="Yang W.-C."/>
            <person name="Schijlen E."/>
            <person name="Repin R."/>
            <person name="Schilthuizen M."/>
            <person name="Schranz E."/>
            <person name="Heidstra R."/>
            <person name="Miyata K."/>
            <person name="Fedorova E."/>
            <person name="Kohlen W."/>
            <person name="Bisseling T."/>
            <person name="Smit S."/>
            <person name="Geurts R."/>
        </authorList>
    </citation>
    <scope>NUCLEOTIDE SEQUENCE [LARGE SCALE GENOMIC DNA]</scope>
    <source>
        <strain evidence="7">cv. RG33-2</strain>
    </source>
</reference>
<dbReference type="GO" id="GO:0051903">
    <property type="term" value="F:S-(hydroxymethyl)glutathione dehydrogenase [NAD(P)+] activity"/>
    <property type="evidence" value="ECO:0007669"/>
    <property type="project" value="TreeGrafter"/>
</dbReference>
<dbReference type="PANTHER" id="PTHR43880">
    <property type="entry name" value="ALCOHOL DEHYDROGENASE"/>
    <property type="match status" value="1"/>
</dbReference>
<dbReference type="Gene3D" id="3.90.180.10">
    <property type="entry name" value="Medium-chain alcohol dehydrogenases, catalytic domain"/>
    <property type="match status" value="1"/>
</dbReference>
<dbReference type="OrthoDB" id="417550at2759"/>
<protein>
    <submittedName>
        <fullName evidence="6">Alcohol dehydrogenase superfamily, zinc-type</fullName>
    </submittedName>
</protein>